<evidence type="ECO:0008006" key="4">
    <source>
        <dbReference type="Google" id="ProtNLM"/>
    </source>
</evidence>
<dbReference type="Pfam" id="PF17316">
    <property type="entry name" value="Perilipin_2"/>
    <property type="match status" value="1"/>
</dbReference>
<comment type="caution">
    <text evidence="2">The sequence shown here is derived from an EMBL/GenBank/DDBJ whole genome shotgun (WGS) entry which is preliminary data.</text>
</comment>
<proteinExistence type="predicted"/>
<feature type="region of interest" description="Disordered" evidence="1">
    <location>
        <begin position="1"/>
        <end position="33"/>
    </location>
</feature>
<feature type="compositionally biased region" description="Polar residues" evidence="1">
    <location>
        <begin position="1"/>
        <end position="30"/>
    </location>
</feature>
<dbReference type="OrthoDB" id="376826at2759"/>
<dbReference type="EMBL" id="JAGMVJ010000004">
    <property type="protein sequence ID" value="KAH7091324.1"/>
    <property type="molecule type" value="Genomic_DNA"/>
</dbReference>
<accession>A0A8K0W1K1</accession>
<sequence length="193" mass="21522">MTPHATQDTTSPQTNGDMSNDSAPLTNGETPRSRALSHLQSYPVVHDTVETLKNTQLGASTLNLASNTYQSVVAPFHPYLQRPYSVARPYLTKADELGDSGLSKFETYVPVVREETSVLRGYAYAPFNYLTGTWQEQYERTAHRNGLVRGGLAVISTELKIIQDGCTVFLDYWNRSKQTASEKVSEKTEQVKQ</sequence>
<dbReference type="Proteomes" id="UP000813461">
    <property type="component" value="Unassembled WGS sequence"/>
</dbReference>
<organism evidence="2 3">
    <name type="scientific">Paraphoma chrysanthemicola</name>
    <dbReference type="NCBI Taxonomy" id="798071"/>
    <lineage>
        <taxon>Eukaryota</taxon>
        <taxon>Fungi</taxon>
        <taxon>Dikarya</taxon>
        <taxon>Ascomycota</taxon>
        <taxon>Pezizomycotina</taxon>
        <taxon>Dothideomycetes</taxon>
        <taxon>Pleosporomycetidae</taxon>
        <taxon>Pleosporales</taxon>
        <taxon>Pleosporineae</taxon>
        <taxon>Phaeosphaeriaceae</taxon>
        <taxon>Paraphoma</taxon>
    </lineage>
</organism>
<evidence type="ECO:0000256" key="1">
    <source>
        <dbReference type="SAM" id="MobiDB-lite"/>
    </source>
</evidence>
<evidence type="ECO:0000313" key="2">
    <source>
        <dbReference type="EMBL" id="KAH7091324.1"/>
    </source>
</evidence>
<protein>
    <recommendedName>
        <fullName evidence="4">CAP20-virulence factor</fullName>
    </recommendedName>
</protein>
<evidence type="ECO:0000313" key="3">
    <source>
        <dbReference type="Proteomes" id="UP000813461"/>
    </source>
</evidence>
<reference evidence="2" key="1">
    <citation type="journal article" date="2021" name="Nat. Commun.">
        <title>Genetic determinants of endophytism in the Arabidopsis root mycobiome.</title>
        <authorList>
            <person name="Mesny F."/>
            <person name="Miyauchi S."/>
            <person name="Thiergart T."/>
            <person name="Pickel B."/>
            <person name="Atanasova L."/>
            <person name="Karlsson M."/>
            <person name="Huettel B."/>
            <person name="Barry K.W."/>
            <person name="Haridas S."/>
            <person name="Chen C."/>
            <person name="Bauer D."/>
            <person name="Andreopoulos W."/>
            <person name="Pangilinan J."/>
            <person name="LaButti K."/>
            <person name="Riley R."/>
            <person name="Lipzen A."/>
            <person name="Clum A."/>
            <person name="Drula E."/>
            <person name="Henrissat B."/>
            <person name="Kohler A."/>
            <person name="Grigoriev I.V."/>
            <person name="Martin F.M."/>
            <person name="Hacquard S."/>
        </authorList>
    </citation>
    <scope>NUCLEOTIDE SEQUENCE</scope>
    <source>
        <strain evidence="2">MPI-SDFR-AT-0120</strain>
    </source>
</reference>
<keyword evidence="3" id="KW-1185">Reference proteome</keyword>
<gene>
    <name evidence="2" type="ORF">FB567DRAFT_558275</name>
</gene>
<name>A0A8K0W1K1_9PLEO</name>
<dbReference type="AlphaFoldDB" id="A0A8K0W1K1"/>